<organism evidence="15 16">
    <name type="scientific">Virgisporangium ochraceum</name>
    <dbReference type="NCBI Taxonomy" id="65505"/>
    <lineage>
        <taxon>Bacteria</taxon>
        <taxon>Bacillati</taxon>
        <taxon>Actinomycetota</taxon>
        <taxon>Actinomycetes</taxon>
        <taxon>Micromonosporales</taxon>
        <taxon>Micromonosporaceae</taxon>
        <taxon>Virgisporangium</taxon>
    </lineage>
</organism>
<keyword evidence="7 15" id="KW-0418">Kinase</keyword>
<name>A0A8J3ZW10_9ACTN</name>
<dbReference type="SMART" id="SM00387">
    <property type="entry name" value="HATPase_c"/>
    <property type="match status" value="1"/>
</dbReference>
<dbReference type="InterPro" id="IPR003594">
    <property type="entry name" value="HATPase_dom"/>
</dbReference>
<dbReference type="InterPro" id="IPR050428">
    <property type="entry name" value="TCS_sensor_his_kinase"/>
</dbReference>
<dbReference type="SMART" id="SM00388">
    <property type="entry name" value="HisKA"/>
    <property type="match status" value="1"/>
</dbReference>
<dbReference type="PANTHER" id="PTHR45436:SF5">
    <property type="entry name" value="SENSOR HISTIDINE KINASE TRCS"/>
    <property type="match status" value="1"/>
</dbReference>
<accession>A0A8J3ZW10</accession>
<evidence type="ECO:0000256" key="11">
    <source>
        <dbReference type="SAM" id="MobiDB-lite"/>
    </source>
</evidence>
<dbReference type="Gene3D" id="3.30.565.10">
    <property type="entry name" value="Histidine kinase-like ATPase, C-terminal domain"/>
    <property type="match status" value="1"/>
</dbReference>
<dbReference type="Gene3D" id="6.10.340.10">
    <property type="match status" value="1"/>
</dbReference>
<evidence type="ECO:0000256" key="9">
    <source>
        <dbReference type="ARBA" id="ARBA00023012"/>
    </source>
</evidence>
<evidence type="ECO:0000256" key="6">
    <source>
        <dbReference type="ARBA" id="ARBA00022692"/>
    </source>
</evidence>
<dbReference type="SUPFAM" id="SSF158472">
    <property type="entry name" value="HAMP domain-like"/>
    <property type="match status" value="1"/>
</dbReference>
<keyword evidence="9" id="KW-0902">Two-component regulatory system</keyword>
<dbReference type="CDD" id="cd06225">
    <property type="entry name" value="HAMP"/>
    <property type="match status" value="1"/>
</dbReference>
<dbReference type="InterPro" id="IPR036097">
    <property type="entry name" value="HisK_dim/P_sf"/>
</dbReference>
<keyword evidence="5" id="KW-0808">Transferase</keyword>
<dbReference type="GO" id="GO:0005886">
    <property type="term" value="C:plasma membrane"/>
    <property type="evidence" value="ECO:0007669"/>
    <property type="project" value="UniProtKB-SubCell"/>
</dbReference>
<evidence type="ECO:0000256" key="7">
    <source>
        <dbReference type="ARBA" id="ARBA00022777"/>
    </source>
</evidence>
<keyword evidence="16" id="KW-1185">Reference proteome</keyword>
<dbReference type="Pfam" id="PF02518">
    <property type="entry name" value="HATPase_c"/>
    <property type="match status" value="1"/>
</dbReference>
<evidence type="ECO:0000259" key="13">
    <source>
        <dbReference type="PROSITE" id="PS50109"/>
    </source>
</evidence>
<feature type="region of interest" description="Disordered" evidence="11">
    <location>
        <begin position="102"/>
        <end position="128"/>
    </location>
</feature>
<proteinExistence type="predicted"/>
<dbReference type="InterPro" id="IPR005467">
    <property type="entry name" value="His_kinase_dom"/>
</dbReference>
<keyword evidence="10 12" id="KW-0472">Membrane</keyword>
<dbReference type="GO" id="GO:0000155">
    <property type="term" value="F:phosphorelay sensor kinase activity"/>
    <property type="evidence" value="ECO:0007669"/>
    <property type="project" value="InterPro"/>
</dbReference>
<dbReference type="PROSITE" id="PS50885">
    <property type="entry name" value="HAMP"/>
    <property type="match status" value="1"/>
</dbReference>
<dbReference type="PRINTS" id="PR00344">
    <property type="entry name" value="BCTRLSENSOR"/>
</dbReference>
<dbReference type="Pfam" id="PF00672">
    <property type="entry name" value="HAMP"/>
    <property type="match status" value="1"/>
</dbReference>
<dbReference type="Proteomes" id="UP000635606">
    <property type="component" value="Unassembled WGS sequence"/>
</dbReference>
<dbReference type="PANTHER" id="PTHR45436">
    <property type="entry name" value="SENSOR HISTIDINE KINASE YKOH"/>
    <property type="match status" value="1"/>
</dbReference>
<keyword evidence="6 12" id="KW-0812">Transmembrane</keyword>
<gene>
    <name evidence="15" type="ORF">Voc01_040900</name>
</gene>
<dbReference type="CDD" id="cd00075">
    <property type="entry name" value="HATPase"/>
    <property type="match status" value="1"/>
</dbReference>
<feature type="transmembrane region" description="Helical" evidence="12">
    <location>
        <begin position="171"/>
        <end position="194"/>
    </location>
</feature>
<dbReference type="RefSeq" id="WP_203929106.1">
    <property type="nucleotide sequence ID" value="NZ_BOPH01000056.1"/>
</dbReference>
<dbReference type="CDD" id="cd00082">
    <property type="entry name" value="HisKA"/>
    <property type="match status" value="1"/>
</dbReference>
<reference evidence="15" key="1">
    <citation type="submission" date="2021-01" db="EMBL/GenBank/DDBJ databases">
        <title>Whole genome shotgun sequence of Virgisporangium ochraceum NBRC 16418.</title>
        <authorList>
            <person name="Komaki H."/>
            <person name="Tamura T."/>
        </authorList>
    </citation>
    <scope>NUCLEOTIDE SEQUENCE</scope>
    <source>
        <strain evidence="15">NBRC 16418</strain>
    </source>
</reference>
<dbReference type="InterPro" id="IPR003660">
    <property type="entry name" value="HAMP_dom"/>
</dbReference>
<evidence type="ECO:0000313" key="16">
    <source>
        <dbReference type="Proteomes" id="UP000635606"/>
    </source>
</evidence>
<dbReference type="AlphaFoldDB" id="A0A8J3ZW10"/>
<evidence type="ECO:0000256" key="10">
    <source>
        <dbReference type="ARBA" id="ARBA00023136"/>
    </source>
</evidence>
<sequence length="462" mass="49862">MRRRLAASYVALLVLVLAALEVPLAIATASSNSQRVALDRLADAVQFASIAETAITSEAREPEGPANSELEALRTELQRYEEMYGIGALVVDRDRQTLVSSRPGLTLDSDDARRERDRALAGDQPDASRTVWPWENRPMVVAAPIGSGGETLGAVVTISPTDRLTARTGQVWWLLTGGGLLALVVFILMAIALARWTLRPIAELDSAVHDIASGDYDRRAPAAGGPPELRRLATAFNEMVSTVSDVLERQRSFVSHASHQLRNPLTALRLRVEDLSEAVPGDEGRTALQETERLSEVLDSLLALASAEKGNFEFELVDADAVAADRITAWQPLAAQHGVVLRRVPALRPMKVRTVTTAVGQALDALIDNALKYGATSVSVWVRPSDDDGVAVHVVDNGPGMNEEQRQKAMERFWRAPTSQNTIGSGLGLPIVAVLVETSGGRLDLRPADPHGLEAVLWFPSP</sequence>
<dbReference type="SUPFAM" id="SSF55874">
    <property type="entry name" value="ATPase domain of HSP90 chaperone/DNA topoisomerase II/histidine kinase"/>
    <property type="match status" value="1"/>
</dbReference>
<dbReference type="EC" id="2.7.13.3" evidence="3"/>
<feature type="compositionally biased region" description="Basic and acidic residues" evidence="11">
    <location>
        <begin position="110"/>
        <end position="120"/>
    </location>
</feature>
<comment type="caution">
    <text evidence="15">The sequence shown here is derived from an EMBL/GenBank/DDBJ whole genome shotgun (WGS) entry which is preliminary data.</text>
</comment>
<dbReference type="SUPFAM" id="SSF47384">
    <property type="entry name" value="Homodimeric domain of signal transducing histidine kinase"/>
    <property type="match status" value="1"/>
</dbReference>
<evidence type="ECO:0000256" key="5">
    <source>
        <dbReference type="ARBA" id="ARBA00022679"/>
    </source>
</evidence>
<dbReference type="Gene3D" id="1.10.287.130">
    <property type="match status" value="1"/>
</dbReference>
<keyword evidence="4" id="KW-0597">Phosphoprotein</keyword>
<feature type="domain" description="Histidine kinase" evidence="13">
    <location>
        <begin position="256"/>
        <end position="462"/>
    </location>
</feature>
<evidence type="ECO:0000256" key="1">
    <source>
        <dbReference type="ARBA" id="ARBA00000085"/>
    </source>
</evidence>
<feature type="domain" description="HAMP" evidence="14">
    <location>
        <begin position="195"/>
        <end position="248"/>
    </location>
</feature>
<evidence type="ECO:0000256" key="3">
    <source>
        <dbReference type="ARBA" id="ARBA00012438"/>
    </source>
</evidence>
<evidence type="ECO:0000256" key="12">
    <source>
        <dbReference type="SAM" id="Phobius"/>
    </source>
</evidence>
<evidence type="ECO:0000256" key="8">
    <source>
        <dbReference type="ARBA" id="ARBA00022989"/>
    </source>
</evidence>
<evidence type="ECO:0000256" key="4">
    <source>
        <dbReference type="ARBA" id="ARBA00022553"/>
    </source>
</evidence>
<evidence type="ECO:0000259" key="14">
    <source>
        <dbReference type="PROSITE" id="PS50885"/>
    </source>
</evidence>
<dbReference type="Pfam" id="PF00512">
    <property type="entry name" value="HisKA"/>
    <property type="match status" value="1"/>
</dbReference>
<evidence type="ECO:0000256" key="2">
    <source>
        <dbReference type="ARBA" id="ARBA00004236"/>
    </source>
</evidence>
<dbReference type="SMART" id="SM00304">
    <property type="entry name" value="HAMP"/>
    <property type="match status" value="1"/>
</dbReference>
<evidence type="ECO:0000313" key="15">
    <source>
        <dbReference type="EMBL" id="GIJ69173.1"/>
    </source>
</evidence>
<protein>
    <recommendedName>
        <fullName evidence="3">histidine kinase</fullName>
        <ecNumber evidence="3">2.7.13.3</ecNumber>
    </recommendedName>
</protein>
<comment type="catalytic activity">
    <reaction evidence="1">
        <text>ATP + protein L-histidine = ADP + protein N-phospho-L-histidine.</text>
        <dbReference type="EC" id="2.7.13.3"/>
    </reaction>
</comment>
<keyword evidence="8 12" id="KW-1133">Transmembrane helix</keyword>
<dbReference type="PROSITE" id="PS50109">
    <property type="entry name" value="HIS_KIN"/>
    <property type="match status" value="1"/>
</dbReference>
<comment type="subcellular location">
    <subcellularLocation>
        <location evidence="2">Cell membrane</location>
    </subcellularLocation>
</comment>
<dbReference type="InterPro" id="IPR036890">
    <property type="entry name" value="HATPase_C_sf"/>
</dbReference>
<dbReference type="InterPro" id="IPR003661">
    <property type="entry name" value="HisK_dim/P_dom"/>
</dbReference>
<dbReference type="InterPro" id="IPR004358">
    <property type="entry name" value="Sig_transdc_His_kin-like_C"/>
</dbReference>
<dbReference type="EMBL" id="BOPH01000056">
    <property type="protein sequence ID" value="GIJ69173.1"/>
    <property type="molecule type" value="Genomic_DNA"/>
</dbReference>